<evidence type="ECO:0000256" key="2">
    <source>
        <dbReference type="SAM" id="MobiDB-lite"/>
    </source>
</evidence>
<feature type="coiled-coil region" evidence="1">
    <location>
        <begin position="626"/>
        <end position="685"/>
    </location>
</feature>
<reference evidence="3 4" key="1">
    <citation type="submission" date="2021-08" db="EMBL/GenBank/DDBJ databases">
        <title>Draft Genome Sequence of Phanerochaete sordida strain YK-624.</title>
        <authorList>
            <person name="Mori T."/>
            <person name="Dohra H."/>
            <person name="Suzuki T."/>
            <person name="Kawagishi H."/>
            <person name="Hirai H."/>
        </authorList>
    </citation>
    <scope>NUCLEOTIDE SEQUENCE [LARGE SCALE GENOMIC DNA]</scope>
    <source>
        <strain evidence="3 4">YK-624</strain>
    </source>
</reference>
<comment type="caution">
    <text evidence="3">The sequence shown here is derived from an EMBL/GenBank/DDBJ whole genome shotgun (WGS) entry which is preliminary data.</text>
</comment>
<evidence type="ECO:0000256" key="1">
    <source>
        <dbReference type="SAM" id="Coils"/>
    </source>
</evidence>
<keyword evidence="4" id="KW-1185">Reference proteome</keyword>
<proteinExistence type="predicted"/>
<gene>
    <name evidence="3" type="ORF">PsYK624_154470</name>
</gene>
<dbReference type="Proteomes" id="UP000703269">
    <property type="component" value="Unassembled WGS sequence"/>
</dbReference>
<evidence type="ECO:0000313" key="4">
    <source>
        <dbReference type="Proteomes" id="UP000703269"/>
    </source>
</evidence>
<dbReference type="AlphaFoldDB" id="A0A9P3GNV4"/>
<feature type="coiled-coil region" evidence="1">
    <location>
        <begin position="363"/>
        <end position="390"/>
    </location>
</feature>
<feature type="region of interest" description="Disordered" evidence="2">
    <location>
        <begin position="189"/>
        <end position="325"/>
    </location>
</feature>
<evidence type="ECO:0000313" key="3">
    <source>
        <dbReference type="EMBL" id="GJE99198.1"/>
    </source>
</evidence>
<accession>A0A9P3GNV4</accession>
<feature type="region of interest" description="Disordered" evidence="2">
    <location>
        <begin position="398"/>
        <end position="455"/>
    </location>
</feature>
<dbReference type="EMBL" id="BPQB01000103">
    <property type="protein sequence ID" value="GJE99198.1"/>
    <property type="molecule type" value="Genomic_DNA"/>
</dbReference>
<protein>
    <submittedName>
        <fullName evidence="3">Uncharacterized protein</fullName>
    </submittedName>
</protein>
<sequence length="768" mass="84547">MLGPEWETIDSDMSYWRRTPVLDEQQLREWEALRSFYEGFHEGDAVKREPGIGQKPGFWSEKDIFPLTSSMVESVLAKLMKGLMVMDNKGVASLHGLLDASSLMEYAAQNASTVTLLVAEAIWFMLDYHRWRLNQLHPDELDEDPGPIPSILLDMTGLDFHLESFQRAIYPPKRDALRTKLQHKLNEGMRFGDETDDSDESPPPVRLGAVRRRNRDGAAVGGCGRSDSDAESEQSDLDDTRFLPPGDPVRAKQVPVPSSSRTSSKSERPLPKQKGPTQASASGPSVAPEKRGTKVVVTSRRIRKDPPRKDGDTSRRKGQNTALRNAATALVARGTKARGNLDELLGTVKRIQNTQDEDGDAARARLAAEADRLKQQLDGLRSDMSALQEQSDAVHQALAGDVNRVRGKRPRDGVTEGESGRAASKRPRLPDASSSGSQPPPCTDANTTKVSDPDAPWYNQQQERLAQELREQLDTLRVTNKTLRAQLASESAGRADVQARLEDSLQRFGMSKRRHDEELTDLNTSHEEDITNIYEKHERDRAELSSRHEDELATLEAEHEDALAGLRAEHEADRVRSTALATEVAKLQADSAAFSERCTSAEAAADELRAETHGLRLRVSRVAIERDELQGMLAKGELLRARMEEEAKAAEAEHLDEALALRDANAALEDERDDARRTRDGARAEHEVAQRAWAARLAELRAEAKRVQESHDGVLAACKALCDRLAGVTSSATREFDALSVRSVAASVVRRGASVGGPSGASVSQARG</sequence>
<feature type="compositionally biased region" description="Basic and acidic residues" evidence="2">
    <location>
        <begin position="304"/>
        <end position="315"/>
    </location>
</feature>
<organism evidence="3 4">
    <name type="scientific">Phanerochaete sordida</name>
    <dbReference type="NCBI Taxonomy" id="48140"/>
    <lineage>
        <taxon>Eukaryota</taxon>
        <taxon>Fungi</taxon>
        <taxon>Dikarya</taxon>
        <taxon>Basidiomycota</taxon>
        <taxon>Agaricomycotina</taxon>
        <taxon>Agaricomycetes</taxon>
        <taxon>Polyporales</taxon>
        <taxon>Phanerochaetaceae</taxon>
        <taxon>Phanerochaete</taxon>
    </lineage>
</organism>
<name>A0A9P3GNV4_9APHY</name>
<keyword evidence="1" id="KW-0175">Coiled coil</keyword>
<feature type="coiled-coil region" evidence="1">
    <location>
        <begin position="459"/>
        <end position="486"/>
    </location>
</feature>